<evidence type="ECO:0000256" key="1">
    <source>
        <dbReference type="SAM" id="MobiDB-lite"/>
    </source>
</evidence>
<organism evidence="2 3">
    <name type="scientific">Gigaspora margarita</name>
    <dbReference type="NCBI Taxonomy" id="4874"/>
    <lineage>
        <taxon>Eukaryota</taxon>
        <taxon>Fungi</taxon>
        <taxon>Fungi incertae sedis</taxon>
        <taxon>Mucoromycota</taxon>
        <taxon>Glomeromycotina</taxon>
        <taxon>Glomeromycetes</taxon>
        <taxon>Diversisporales</taxon>
        <taxon>Gigasporaceae</taxon>
        <taxon>Gigaspora</taxon>
    </lineage>
</organism>
<feature type="non-terminal residue" evidence="2">
    <location>
        <position position="1"/>
    </location>
</feature>
<protein>
    <submittedName>
        <fullName evidence="2">6339_t:CDS:1</fullName>
    </submittedName>
</protein>
<feature type="non-terminal residue" evidence="2">
    <location>
        <position position="99"/>
    </location>
</feature>
<evidence type="ECO:0000313" key="2">
    <source>
        <dbReference type="EMBL" id="CAG8854291.1"/>
    </source>
</evidence>
<sequence>QIENEMLTEEHVISDDDEVDEIMHNVFSLLNNKDNISNDLTDSIVNPRANDFHASTTPHGSTTSLSINNKSNELINSQKFESTSSQLEGCEIEDTHDYE</sequence>
<proteinExistence type="predicted"/>
<name>A0ABN7XIP8_GIGMA</name>
<evidence type="ECO:0000313" key="3">
    <source>
        <dbReference type="Proteomes" id="UP000789901"/>
    </source>
</evidence>
<dbReference type="Proteomes" id="UP000789901">
    <property type="component" value="Unassembled WGS sequence"/>
</dbReference>
<reference evidence="2 3" key="1">
    <citation type="submission" date="2021-06" db="EMBL/GenBank/DDBJ databases">
        <authorList>
            <person name="Kallberg Y."/>
            <person name="Tangrot J."/>
            <person name="Rosling A."/>
        </authorList>
    </citation>
    <scope>NUCLEOTIDE SEQUENCE [LARGE SCALE GENOMIC DNA]</scope>
    <source>
        <strain evidence="2 3">120-4 pot B 10/14</strain>
    </source>
</reference>
<dbReference type="EMBL" id="CAJVQB010135736">
    <property type="protein sequence ID" value="CAG8854291.1"/>
    <property type="molecule type" value="Genomic_DNA"/>
</dbReference>
<gene>
    <name evidence="2" type="ORF">GMARGA_LOCUS43112</name>
</gene>
<feature type="region of interest" description="Disordered" evidence="1">
    <location>
        <begin position="80"/>
        <end position="99"/>
    </location>
</feature>
<accession>A0ABN7XIP8</accession>
<keyword evidence="3" id="KW-1185">Reference proteome</keyword>
<comment type="caution">
    <text evidence="2">The sequence shown here is derived from an EMBL/GenBank/DDBJ whole genome shotgun (WGS) entry which is preliminary data.</text>
</comment>